<dbReference type="Gene3D" id="1.10.443.10">
    <property type="entry name" value="Intergrase catalytic core"/>
    <property type="match status" value="1"/>
</dbReference>
<sequence length="336" mass="38651">MATISKRGKHQWQAKIRRKGYPVQSNTFERKIDAEQWARDIENEMDRGVFVSRKEAESTTLYEALDRFIDEYIPNLKMVANETRRAKAIQAREIASLYMATIRTKHIAEFIKEREDEGVKPNTIRLDLAILSRLFEVAATDWGMESLSNPVKRARKPKLNGGRTRRLQPAQSKDEKSEEERLLEACGEKFRPVVQFAIETAMRRAEIANLTWANIDLKGKTAYLAETKNMTERTTPLSPAAIGILKGIPRRITGSVFGMSENAITIAMRRAREEAEINDLTFHDLRHEATSRLFENTDLDILEIAEITGHKNLQMLKRYTHLRTNRLADRLAGEKR</sequence>
<evidence type="ECO:0000256" key="3">
    <source>
        <dbReference type="ARBA" id="ARBA00023172"/>
    </source>
</evidence>
<dbReference type="InterPro" id="IPR050090">
    <property type="entry name" value="Tyrosine_recombinase_XerCD"/>
</dbReference>
<protein>
    <submittedName>
        <fullName evidence="8">Site-specific integrase</fullName>
    </submittedName>
</protein>
<dbReference type="CDD" id="cd00796">
    <property type="entry name" value="INT_Rci_Hp1_C"/>
    <property type="match status" value="1"/>
</dbReference>
<feature type="compositionally biased region" description="Basic residues" evidence="5">
    <location>
        <begin position="153"/>
        <end position="166"/>
    </location>
</feature>
<accession>A0ABV4K479</accession>
<dbReference type="InterPro" id="IPR002104">
    <property type="entry name" value="Integrase_catalytic"/>
</dbReference>
<dbReference type="PANTHER" id="PTHR30349">
    <property type="entry name" value="PHAGE INTEGRASE-RELATED"/>
    <property type="match status" value="1"/>
</dbReference>
<proteinExistence type="predicted"/>
<evidence type="ECO:0000313" key="8">
    <source>
        <dbReference type="EMBL" id="MEZ7197736.1"/>
    </source>
</evidence>
<evidence type="ECO:0000259" key="6">
    <source>
        <dbReference type="PROSITE" id="PS51898"/>
    </source>
</evidence>
<dbReference type="InterPro" id="IPR010998">
    <property type="entry name" value="Integrase_recombinase_N"/>
</dbReference>
<name>A0ABV4K479_9BACT</name>
<dbReference type="InterPro" id="IPR011010">
    <property type="entry name" value="DNA_brk_join_enz"/>
</dbReference>
<dbReference type="SUPFAM" id="SSF56349">
    <property type="entry name" value="DNA breaking-rejoining enzymes"/>
    <property type="match status" value="1"/>
</dbReference>
<evidence type="ECO:0000256" key="4">
    <source>
        <dbReference type="PROSITE-ProRule" id="PRU01248"/>
    </source>
</evidence>
<dbReference type="EMBL" id="JBGLYH010000040">
    <property type="protein sequence ID" value="MEZ7197736.1"/>
    <property type="molecule type" value="Genomic_DNA"/>
</dbReference>
<comment type="caution">
    <text evidence="8">The sequence shown here is derived from an EMBL/GenBank/DDBJ whole genome shotgun (WGS) entry which is preliminary data.</text>
</comment>
<evidence type="ECO:0000313" key="9">
    <source>
        <dbReference type="Proteomes" id="UP001568698"/>
    </source>
</evidence>
<feature type="region of interest" description="Disordered" evidence="5">
    <location>
        <begin position="153"/>
        <end position="180"/>
    </location>
</feature>
<evidence type="ECO:0000256" key="2">
    <source>
        <dbReference type="ARBA" id="ARBA00023125"/>
    </source>
</evidence>
<dbReference type="InterPro" id="IPR044068">
    <property type="entry name" value="CB"/>
</dbReference>
<evidence type="ECO:0000256" key="5">
    <source>
        <dbReference type="SAM" id="MobiDB-lite"/>
    </source>
</evidence>
<dbReference type="Pfam" id="PF00589">
    <property type="entry name" value="Phage_integrase"/>
    <property type="match status" value="1"/>
</dbReference>
<evidence type="ECO:0000256" key="1">
    <source>
        <dbReference type="ARBA" id="ARBA00022908"/>
    </source>
</evidence>
<dbReference type="Proteomes" id="UP001568698">
    <property type="component" value="Unassembled WGS sequence"/>
</dbReference>
<dbReference type="PANTHER" id="PTHR30349:SF94">
    <property type="entry name" value="INTEGRASE_RECOMBINASE HI_1414-RELATED"/>
    <property type="match status" value="1"/>
</dbReference>
<keyword evidence="9" id="KW-1185">Reference proteome</keyword>
<dbReference type="Gene3D" id="1.10.150.130">
    <property type="match status" value="1"/>
</dbReference>
<organism evidence="8 9">
    <name type="scientific">Pseudodesulfovibrio karagichevae</name>
    <dbReference type="NCBI Taxonomy" id="3239305"/>
    <lineage>
        <taxon>Bacteria</taxon>
        <taxon>Pseudomonadati</taxon>
        <taxon>Thermodesulfobacteriota</taxon>
        <taxon>Desulfovibrionia</taxon>
        <taxon>Desulfovibrionales</taxon>
        <taxon>Desulfovibrionaceae</taxon>
    </lineage>
</organism>
<gene>
    <name evidence="8" type="ORF">AB6M95_13310</name>
</gene>
<keyword evidence="1" id="KW-0229">DNA integration</keyword>
<feature type="domain" description="Tyr recombinase" evidence="6">
    <location>
        <begin position="166"/>
        <end position="332"/>
    </location>
</feature>
<keyword evidence="3" id="KW-0233">DNA recombination</keyword>
<keyword evidence="2 4" id="KW-0238">DNA-binding</keyword>
<reference evidence="8 9" key="1">
    <citation type="submission" date="2024-08" db="EMBL/GenBank/DDBJ databases">
        <title>Sulfate-reducing bacteria isolated from formation water of the oil field in Kazakhstan and description of Pseudodesulfovibrio sp.</title>
        <authorList>
            <person name="Bidzhieva S.K."/>
            <person name="Tourova T.P."/>
            <person name="Grouzdev D.S."/>
            <person name="Beletsky A.V."/>
            <person name="Sokolova D.S."/>
            <person name="Samigullina S.R."/>
            <person name="Poltaraus A.B."/>
            <person name="Avtukh A.N."/>
            <person name="Tereshina V.M."/>
            <person name="Zhaparov N.S."/>
            <person name="Mardanov A.V."/>
            <person name="Nazina T.N."/>
        </authorList>
    </citation>
    <scope>NUCLEOTIDE SEQUENCE [LARGE SCALE GENOMIC DNA]</scope>
    <source>
        <strain evidence="8 9">9FUS</strain>
    </source>
</reference>
<dbReference type="InterPro" id="IPR013762">
    <property type="entry name" value="Integrase-like_cat_sf"/>
</dbReference>
<dbReference type="RefSeq" id="WP_371387249.1">
    <property type="nucleotide sequence ID" value="NZ_JBGLYH010000040.1"/>
</dbReference>
<dbReference type="PROSITE" id="PS51900">
    <property type="entry name" value="CB"/>
    <property type="match status" value="1"/>
</dbReference>
<feature type="domain" description="Core-binding (CB)" evidence="7">
    <location>
        <begin position="59"/>
        <end position="139"/>
    </location>
</feature>
<dbReference type="PROSITE" id="PS51898">
    <property type="entry name" value="TYR_RECOMBINASE"/>
    <property type="match status" value="1"/>
</dbReference>
<evidence type="ECO:0000259" key="7">
    <source>
        <dbReference type="PROSITE" id="PS51900"/>
    </source>
</evidence>